<dbReference type="Gene3D" id="3.40.50.10880">
    <property type="entry name" value="Uncharacterised protein PF01937, DUF89, domain 3"/>
    <property type="match status" value="1"/>
</dbReference>
<keyword evidence="10" id="KW-1185">Reference proteome</keyword>
<comment type="catalytic activity">
    <reaction evidence="6 7">
        <text>beta-D-fructose 6-phosphate = dihydroxyacetone + D-glyceraldehyde 3-phosphate</text>
        <dbReference type="Rhea" id="RHEA:28002"/>
        <dbReference type="ChEBI" id="CHEBI:16016"/>
        <dbReference type="ChEBI" id="CHEBI:57634"/>
        <dbReference type="ChEBI" id="CHEBI:59776"/>
    </reaction>
</comment>
<keyword evidence="4 7" id="KW-0378">Hydrolase</keyword>
<dbReference type="GO" id="GO:0016791">
    <property type="term" value="F:phosphatase activity"/>
    <property type="evidence" value="ECO:0007669"/>
    <property type="project" value="TreeGrafter"/>
</dbReference>
<dbReference type="EC" id="3.1.3.-" evidence="7"/>
<dbReference type="AlphaFoldDB" id="A0A9P6EHA7"/>
<evidence type="ECO:0000313" key="9">
    <source>
        <dbReference type="EMBL" id="KAF9529042.1"/>
    </source>
</evidence>
<comment type="cofactor">
    <cofactor evidence="7">
        <name>Mn(2+)</name>
        <dbReference type="ChEBI" id="CHEBI:29035"/>
    </cofactor>
    <cofactor evidence="7">
        <name>Ni(2+)</name>
        <dbReference type="ChEBI" id="CHEBI:49786"/>
    </cofactor>
</comment>
<reference evidence="9" key="1">
    <citation type="submission" date="2020-11" db="EMBL/GenBank/DDBJ databases">
        <authorList>
            <consortium name="DOE Joint Genome Institute"/>
            <person name="Ahrendt S."/>
            <person name="Riley R."/>
            <person name="Andreopoulos W."/>
            <person name="Labutti K."/>
            <person name="Pangilinan J."/>
            <person name="Ruiz-Duenas F.J."/>
            <person name="Barrasa J.M."/>
            <person name="Sanchez-Garcia M."/>
            <person name="Camarero S."/>
            <person name="Miyauchi S."/>
            <person name="Serrano A."/>
            <person name="Linde D."/>
            <person name="Babiker R."/>
            <person name="Drula E."/>
            <person name="Ayuso-Fernandez I."/>
            <person name="Pacheco R."/>
            <person name="Padilla G."/>
            <person name="Ferreira P."/>
            <person name="Barriuso J."/>
            <person name="Kellner H."/>
            <person name="Castanera R."/>
            <person name="Alfaro M."/>
            <person name="Ramirez L."/>
            <person name="Pisabarro A.G."/>
            <person name="Kuo A."/>
            <person name="Tritt A."/>
            <person name="Lipzen A."/>
            <person name="He G."/>
            <person name="Yan M."/>
            <person name="Ng V."/>
            <person name="Cullen D."/>
            <person name="Martin F."/>
            <person name="Rosso M.-N."/>
            <person name="Henrissat B."/>
            <person name="Hibbett D."/>
            <person name="Martinez A.T."/>
            <person name="Grigoriev I.V."/>
        </authorList>
    </citation>
    <scope>NUCLEOTIDE SEQUENCE</scope>
    <source>
        <strain evidence="9">CBS 506.95</strain>
    </source>
</reference>
<dbReference type="OrthoDB" id="541375at2759"/>
<dbReference type="InterPro" id="IPR039763">
    <property type="entry name" value="ARMT1"/>
</dbReference>
<comment type="function">
    <text evidence="7">Metal-dependent phosphatase that shows phosphatase activity against several substrates, including fructose-1-phosphate and fructose-6-phosphate. Its preference for fructose-1-phosphate, a strong glycating agent that causes DNA damage rather than a canonical yeast metabolite, suggests a damage-control function in hexose phosphate metabolism.</text>
</comment>
<evidence type="ECO:0000256" key="6">
    <source>
        <dbReference type="ARBA" id="ARBA00048809"/>
    </source>
</evidence>
<evidence type="ECO:0000256" key="2">
    <source>
        <dbReference type="ARBA" id="ARBA00009519"/>
    </source>
</evidence>
<dbReference type="Gene3D" id="1.20.930.60">
    <property type="match status" value="1"/>
</dbReference>
<dbReference type="Pfam" id="PF01937">
    <property type="entry name" value="ARMT1-like_dom"/>
    <property type="match status" value="1"/>
</dbReference>
<dbReference type="Proteomes" id="UP000807306">
    <property type="component" value="Unassembled WGS sequence"/>
</dbReference>
<dbReference type="SUPFAM" id="SSF111321">
    <property type="entry name" value="AF1104-like"/>
    <property type="match status" value="1"/>
</dbReference>
<evidence type="ECO:0000259" key="8">
    <source>
        <dbReference type="Pfam" id="PF01937"/>
    </source>
</evidence>
<proteinExistence type="inferred from homology"/>
<dbReference type="PANTHER" id="PTHR12260:SF6">
    <property type="entry name" value="DAMAGE-CONTROL PHOSPHATASE ARMT1"/>
    <property type="match status" value="1"/>
</dbReference>
<comment type="similarity">
    <text evidence="2 7">Belongs to the damage-control phosphatase family. Sugar phosphate phosphatase III subfamily.</text>
</comment>
<dbReference type="InterPro" id="IPR002791">
    <property type="entry name" value="ARMT1-like_metal-bd"/>
</dbReference>
<evidence type="ECO:0000313" key="10">
    <source>
        <dbReference type="Proteomes" id="UP000807306"/>
    </source>
</evidence>
<protein>
    <recommendedName>
        <fullName evidence="7">Sugar phosphate phosphatase</fullName>
        <ecNumber evidence="7">3.1.3.-</ecNumber>
    </recommendedName>
</protein>
<evidence type="ECO:0000256" key="7">
    <source>
        <dbReference type="RuleBase" id="RU367030"/>
    </source>
</evidence>
<dbReference type="GO" id="GO:0046872">
    <property type="term" value="F:metal ion binding"/>
    <property type="evidence" value="ECO:0007669"/>
    <property type="project" value="UniProtKB-UniRule"/>
</dbReference>
<sequence>MPFSAPFPPSDPRDRTSFSYETVLKRWPVIITGVIDVLHQRCHDMSLESNSLEAASNATDAQSKIDIIQEKIGEATKVIEKISKLKYEMARDRPLEKLPEDGEPGIRGYNDELTVLENEKRNTWFTAPWLYAECYLYRLLRSFLNQTTSWKSFDPFYDQNLKTFKHSGQSIFQIATSMHELQALSTHSSVKINSDPEKIEVLFTEMIQMCLWGNATDLSLLTHISEEDIQHLQSVGKDAQAERAKFILKDDQKAVWQHLQTLKDARIDFVLDNSGFELFTDLVFADFLVTHTPHVSSVVFHPKLIPWFVSDVTPPDFKSTFSLLSDPAFFPAEVISPVQKANPDSIQHLDEMITRWKKYLNQGVFKLSVDMNTRLGGDEDSKKAEFWTTPRPYWDMETEAPEIFSDLKESGLVIFKGDLNYRKLSGDLRWPAWTSAEEAFGPLAGSFPLLSLRTNKADVVVGVDKDIAERLDVSGEKWRVDGRYALVTFIPRSK</sequence>
<evidence type="ECO:0000256" key="4">
    <source>
        <dbReference type="ARBA" id="ARBA00022801"/>
    </source>
</evidence>
<dbReference type="InterPro" id="IPR036075">
    <property type="entry name" value="ARMT-1-like_metal-bd_sf"/>
</dbReference>
<evidence type="ECO:0000256" key="3">
    <source>
        <dbReference type="ARBA" id="ARBA00022723"/>
    </source>
</evidence>
<feature type="domain" description="Damage-control phosphatase ARMT1-like metal-binding" evidence="8">
    <location>
        <begin position="23"/>
        <end position="465"/>
    </location>
</feature>
<dbReference type="GO" id="GO:0006974">
    <property type="term" value="P:DNA damage response"/>
    <property type="evidence" value="ECO:0007669"/>
    <property type="project" value="TreeGrafter"/>
</dbReference>
<comment type="domain">
    <text evidence="7">Subfamily III proteins have a conserved RTxK motif about 40-50 residues from the C-terminus; the threonine may be replaced by serine or cysteine.</text>
</comment>
<keyword evidence="3 7" id="KW-0479">Metal-binding</keyword>
<gene>
    <name evidence="9" type="ORF">CPB83DRAFT_893758</name>
</gene>
<comment type="catalytic activity">
    <reaction evidence="1 7">
        <text>beta-D-fructose 1-phosphate + H2O = D-fructose + phosphate</text>
        <dbReference type="Rhea" id="RHEA:35603"/>
        <dbReference type="ChEBI" id="CHEBI:15377"/>
        <dbReference type="ChEBI" id="CHEBI:37721"/>
        <dbReference type="ChEBI" id="CHEBI:43474"/>
        <dbReference type="ChEBI" id="CHEBI:138881"/>
    </reaction>
</comment>
<organism evidence="9 10">
    <name type="scientific">Crepidotus variabilis</name>
    <dbReference type="NCBI Taxonomy" id="179855"/>
    <lineage>
        <taxon>Eukaryota</taxon>
        <taxon>Fungi</taxon>
        <taxon>Dikarya</taxon>
        <taxon>Basidiomycota</taxon>
        <taxon>Agaricomycotina</taxon>
        <taxon>Agaricomycetes</taxon>
        <taxon>Agaricomycetidae</taxon>
        <taxon>Agaricales</taxon>
        <taxon>Agaricineae</taxon>
        <taxon>Crepidotaceae</taxon>
        <taxon>Crepidotus</taxon>
    </lineage>
</organism>
<comment type="caution">
    <text evidence="9">The sequence shown here is derived from an EMBL/GenBank/DDBJ whole genome shotgun (WGS) entry which is preliminary data.</text>
</comment>
<evidence type="ECO:0000256" key="1">
    <source>
        <dbReference type="ARBA" id="ARBA00001326"/>
    </source>
</evidence>
<dbReference type="EMBL" id="MU157848">
    <property type="protein sequence ID" value="KAF9529042.1"/>
    <property type="molecule type" value="Genomic_DNA"/>
</dbReference>
<accession>A0A9P6EHA7</accession>
<keyword evidence="5 7" id="KW-0464">Manganese</keyword>
<evidence type="ECO:0000256" key="5">
    <source>
        <dbReference type="ARBA" id="ARBA00023211"/>
    </source>
</evidence>
<name>A0A9P6EHA7_9AGAR</name>
<dbReference type="GO" id="GO:0005634">
    <property type="term" value="C:nucleus"/>
    <property type="evidence" value="ECO:0007669"/>
    <property type="project" value="TreeGrafter"/>
</dbReference>
<dbReference type="PANTHER" id="PTHR12260">
    <property type="entry name" value="DAMAGE-CONTROL PHOSPHATASE ARMT1"/>
    <property type="match status" value="1"/>
</dbReference>